<keyword evidence="1" id="KW-1133">Transmembrane helix</keyword>
<sequence length="57" mass="6281">MPGAYDRKGGARFWKERLLRLGVPLLVVSFLLNPLLSYVTGARGSYWEQIGPACSGL</sequence>
<accession>A0A455SEW6</accession>
<keyword evidence="1" id="KW-0472">Membrane</keyword>
<dbReference type="AlphaFoldDB" id="A0A455SEW6"/>
<keyword evidence="1" id="KW-0812">Transmembrane</keyword>
<gene>
    <name evidence="2" type="ORF">KTC_02530</name>
</gene>
<name>A0A455SEW6_9CHLR</name>
<reference evidence="2" key="1">
    <citation type="submission" date="2018-12" db="EMBL/GenBank/DDBJ databases">
        <title>Novel natural products biosynthetic potential of the class Ktedonobacteria.</title>
        <authorList>
            <person name="Zheng Y."/>
            <person name="Saitou A."/>
            <person name="Wang C.M."/>
            <person name="Toyoda A."/>
            <person name="Minakuchi Y."/>
            <person name="Sekiguchi Y."/>
            <person name="Ueda K."/>
            <person name="Takano H."/>
            <person name="Sakai Y."/>
            <person name="Yokota A."/>
            <person name="Yabe S."/>
        </authorList>
    </citation>
    <scope>NUCLEOTIDE SEQUENCE</scope>
    <source>
        <strain evidence="2">COM3</strain>
    </source>
</reference>
<evidence type="ECO:0000313" key="2">
    <source>
        <dbReference type="EMBL" id="BBH85502.1"/>
    </source>
</evidence>
<organism evidence="2">
    <name type="scientific">Thermosporothrix sp. COM3</name>
    <dbReference type="NCBI Taxonomy" id="2490863"/>
    <lineage>
        <taxon>Bacteria</taxon>
        <taxon>Bacillati</taxon>
        <taxon>Chloroflexota</taxon>
        <taxon>Ktedonobacteria</taxon>
        <taxon>Ktedonobacterales</taxon>
        <taxon>Thermosporotrichaceae</taxon>
        <taxon>Thermosporothrix</taxon>
    </lineage>
</organism>
<protein>
    <submittedName>
        <fullName evidence="2">Uncharacterized protein</fullName>
    </submittedName>
</protein>
<proteinExistence type="predicted"/>
<evidence type="ECO:0000256" key="1">
    <source>
        <dbReference type="SAM" id="Phobius"/>
    </source>
</evidence>
<feature type="transmembrane region" description="Helical" evidence="1">
    <location>
        <begin position="21"/>
        <end position="39"/>
    </location>
</feature>
<dbReference type="EMBL" id="AP019376">
    <property type="protein sequence ID" value="BBH85502.1"/>
    <property type="molecule type" value="Genomic_DNA"/>
</dbReference>